<protein>
    <recommendedName>
        <fullName evidence="1">Methyltransferase domain-containing protein</fullName>
    </recommendedName>
</protein>
<evidence type="ECO:0000313" key="3">
    <source>
        <dbReference type="Proteomes" id="UP000292262"/>
    </source>
</evidence>
<evidence type="ECO:0000259" key="1">
    <source>
        <dbReference type="Pfam" id="PF13649"/>
    </source>
</evidence>
<dbReference type="Proteomes" id="UP000292262">
    <property type="component" value="Unassembled WGS sequence"/>
</dbReference>
<gene>
    <name evidence="2" type="ORF">EV197_2417</name>
</gene>
<dbReference type="CDD" id="cd02440">
    <property type="entry name" value="AdoMet_MTases"/>
    <property type="match status" value="1"/>
</dbReference>
<dbReference type="AlphaFoldDB" id="A0A4Q7P1U7"/>
<proteinExistence type="predicted"/>
<evidence type="ECO:0000313" key="2">
    <source>
        <dbReference type="EMBL" id="RZS93836.1"/>
    </source>
</evidence>
<dbReference type="OrthoDB" id="9800454at2"/>
<dbReference type="Gene3D" id="3.40.50.150">
    <property type="entry name" value="Vaccinia Virus protein VP39"/>
    <property type="match status" value="1"/>
</dbReference>
<dbReference type="Pfam" id="PF13649">
    <property type="entry name" value="Methyltransf_25"/>
    <property type="match status" value="1"/>
</dbReference>
<keyword evidence="3" id="KW-1185">Reference proteome</keyword>
<dbReference type="InterPro" id="IPR029063">
    <property type="entry name" value="SAM-dependent_MTases_sf"/>
</dbReference>
<feature type="domain" description="Methyltransferase" evidence="1">
    <location>
        <begin position="64"/>
        <end position="152"/>
    </location>
</feature>
<sequence>MLVNTTYRTSKSEILDDFELQGEELNVSLQDIARVNKWLGGNAVTLSGIEELLNNFPKEKTVTIVDIGCGNGDMLREIANHFEKKDRKLELIGIDANANTIQQAEALSQSYPNISYKTIDIFGAAFLQLNYDIGLCTLTLHHFKDQQITEMIPLFTKQSNLGVVINDLHRSKWAYYLFKIVSSIFIKSEIARHDGLISILRGFKKDELKAWAKTIEAQSSIKWKWAFRYQWIIKK</sequence>
<dbReference type="SUPFAM" id="SSF53335">
    <property type="entry name" value="S-adenosyl-L-methionine-dependent methyltransferases"/>
    <property type="match status" value="1"/>
</dbReference>
<dbReference type="RefSeq" id="WP_130286943.1">
    <property type="nucleotide sequence ID" value="NZ_SGXE01000002.1"/>
</dbReference>
<name>A0A4Q7P1U7_9FLAO</name>
<organism evidence="2 3">
    <name type="scientific">Aquimarina brevivitae</name>
    <dbReference type="NCBI Taxonomy" id="323412"/>
    <lineage>
        <taxon>Bacteria</taxon>
        <taxon>Pseudomonadati</taxon>
        <taxon>Bacteroidota</taxon>
        <taxon>Flavobacteriia</taxon>
        <taxon>Flavobacteriales</taxon>
        <taxon>Flavobacteriaceae</taxon>
        <taxon>Aquimarina</taxon>
    </lineage>
</organism>
<accession>A0A4Q7P1U7</accession>
<dbReference type="InterPro" id="IPR041698">
    <property type="entry name" value="Methyltransf_25"/>
</dbReference>
<dbReference type="EMBL" id="SGXE01000002">
    <property type="protein sequence ID" value="RZS93836.1"/>
    <property type="molecule type" value="Genomic_DNA"/>
</dbReference>
<reference evidence="2 3" key="1">
    <citation type="submission" date="2019-02" db="EMBL/GenBank/DDBJ databases">
        <title>Genomic Encyclopedia of Type Strains, Phase IV (KMG-IV): sequencing the most valuable type-strain genomes for metagenomic binning, comparative biology and taxonomic classification.</title>
        <authorList>
            <person name="Goeker M."/>
        </authorList>
    </citation>
    <scope>NUCLEOTIDE SEQUENCE [LARGE SCALE GENOMIC DNA]</scope>
    <source>
        <strain evidence="2 3">DSM 17196</strain>
    </source>
</reference>
<comment type="caution">
    <text evidence="2">The sequence shown here is derived from an EMBL/GenBank/DDBJ whole genome shotgun (WGS) entry which is preliminary data.</text>
</comment>